<dbReference type="FunFam" id="3.40.50.720:FF:000203">
    <property type="entry name" value="D-3-phosphoglycerate dehydrogenase (SerA)"/>
    <property type="match status" value="1"/>
</dbReference>
<dbReference type="SUPFAM" id="SSF51735">
    <property type="entry name" value="NAD(P)-binding Rossmann-fold domains"/>
    <property type="match status" value="1"/>
</dbReference>
<feature type="domain" description="D-isomer specific 2-hydroxyacid dehydrogenase NAD-binding" evidence="6">
    <location>
        <begin position="110"/>
        <end position="287"/>
    </location>
</feature>
<dbReference type="GO" id="GO:0016616">
    <property type="term" value="F:oxidoreductase activity, acting on the CH-OH group of donors, NAD or NADP as acceptor"/>
    <property type="evidence" value="ECO:0007669"/>
    <property type="project" value="InterPro"/>
</dbReference>
<comment type="similarity">
    <text evidence="1 4">Belongs to the D-isomer specific 2-hydroxyacid dehydrogenase family.</text>
</comment>
<dbReference type="Gene3D" id="3.40.50.720">
    <property type="entry name" value="NAD(P)-binding Rossmann-like Domain"/>
    <property type="match status" value="2"/>
</dbReference>
<evidence type="ECO:0000256" key="1">
    <source>
        <dbReference type="ARBA" id="ARBA00005854"/>
    </source>
</evidence>
<organism evidence="7 8">
    <name type="scientific">Levilactobacillus bambusae</name>
    <dbReference type="NCBI Taxonomy" id="2024736"/>
    <lineage>
        <taxon>Bacteria</taxon>
        <taxon>Bacillati</taxon>
        <taxon>Bacillota</taxon>
        <taxon>Bacilli</taxon>
        <taxon>Lactobacillales</taxon>
        <taxon>Lactobacillaceae</taxon>
        <taxon>Levilactobacillus</taxon>
    </lineage>
</organism>
<dbReference type="InterPro" id="IPR029753">
    <property type="entry name" value="D-isomer_DH_CS"/>
</dbReference>
<dbReference type="CDD" id="cd12178">
    <property type="entry name" value="2-Hacid_dh_13"/>
    <property type="match status" value="1"/>
</dbReference>
<evidence type="ECO:0000256" key="3">
    <source>
        <dbReference type="ARBA" id="ARBA00023027"/>
    </source>
</evidence>
<keyword evidence="3" id="KW-0520">NAD</keyword>
<dbReference type="SUPFAM" id="SSF52283">
    <property type="entry name" value="Formate/glycerate dehydrogenase catalytic domain-like"/>
    <property type="match status" value="1"/>
</dbReference>
<feature type="domain" description="D-isomer specific 2-hydroxyacid dehydrogenase catalytic" evidence="5">
    <location>
        <begin position="6"/>
        <end position="319"/>
    </location>
</feature>
<dbReference type="PANTHER" id="PTHR42789">
    <property type="entry name" value="D-ISOMER SPECIFIC 2-HYDROXYACID DEHYDROGENASE FAMILY PROTEIN (AFU_ORTHOLOGUE AFUA_6G10090)"/>
    <property type="match status" value="1"/>
</dbReference>
<proteinExistence type="inferred from homology"/>
<gene>
    <name evidence="7" type="ORF">DCM90_07620</name>
</gene>
<dbReference type="Pfam" id="PF00389">
    <property type="entry name" value="2-Hacid_dh"/>
    <property type="match status" value="1"/>
</dbReference>
<evidence type="ECO:0000256" key="2">
    <source>
        <dbReference type="ARBA" id="ARBA00023002"/>
    </source>
</evidence>
<dbReference type="InterPro" id="IPR006139">
    <property type="entry name" value="D-isomer_2_OHA_DH_cat_dom"/>
</dbReference>
<dbReference type="PANTHER" id="PTHR42789:SF1">
    <property type="entry name" value="D-ISOMER SPECIFIC 2-HYDROXYACID DEHYDROGENASE FAMILY PROTEIN (AFU_ORTHOLOGUE AFUA_6G10090)"/>
    <property type="match status" value="1"/>
</dbReference>
<reference evidence="7 8" key="1">
    <citation type="journal article" date="2018" name="Int. J. Syst. Evol. Microbiol.">
        <title>Lactobacillus bambusae sp. nov., isolated from a traditional fermented Ma-bamboo shoots of Taiwan.</title>
        <authorList>
            <person name="Wang L.-T."/>
        </authorList>
    </citation>
    <scope>NUCLEOTIDE SEQUENCE [LARGE SCALE GENOMIC DNA]</scope>
    <source>
        <strain evidence="7 8">BS-W1</strain>
    </source>
</reference>
<evidence type="ECO:0000259" key="5">
    <source>
        <dbReference type="Pfam" id="PF00389"/>
    </source>
</evidence>
<dbReference type="InterPro" id="IPR006140">
    <property type="entry name" value="D-isomer_DH_NAD-bd"/>
</dbReference>
<dbReference type="PROSITE" id="PS00670">
    <property type="entry name" value="D_2_HYDROXYACID_DH_2"/>
    <property type="match status" value="1"/>
</dbReference>
<evidence type="ECO:0000313" key="8">
    <source>
        <dbReference type="Proteomes" id="UP000245080"/>
    </source>
</evidence>
<name>A0A2V1MZX4_9LACO</name>
<dbReference type="OrthoDB" id="9805416at2"/>
<dbReference type="Pfam" id="PF02826">
    <property type="entry name" value="2-Hacid_dh_C"/>
    <property type="match status" value="1"/>
</dbReference>
<accession>A0A2V1MZX4</accession>
<dbReference type="InterPro" id="IPR036291">
    <property type="entry name" value="NAD(P)-bd_dom_sf"/>
</dbReference>
<dbReference type="GO" id="GO:0051287">
    <property type="term" value="F:NAD binding"/>
    <property type="evidence" value="ECO:0007669"/>
    <property type="project" value="InterPro"/>
</dbReference>
<sequence length="322" mass="34286">MTSVYLSAKLPANAREILTQAGLDISEYDGPGLISHDELLNQIPGKDILITPLSTIVDDAVMAADPDLKLIANFGAGVNNIDTEAAANRHIPVTNTPMVSTTSTAEVTTGLIISLLHRIVEGDRVMRTTGFDGWAPLYFLGHELSGKTLGIIGMGQIGQAVAKRMHAFDMPILYSQRHPLTKAQEVELGATFVSQAELVKQADVITIHSPLTPETHHMLGAAEFKAMKPTAYLINAARGPIIDEAALLSALEDHELAGAALDVYEHEPNVDAGFKALPNVILTPHIGNATVEARTAMAQIVADNAVKVAEGKVPEYVVNGVK</sequence>
<protein>
    <submittedName>
        <fullName evidence="7">Hydroxyacid dehydrogenase</fullName>
    </submittedName>
</protein>
<dbReference type="Proteomes" id="UP000245080">
    <property type="component" value="Unassembled WGS sequence"/>
</dbReference>
<evidence type="ECO:0000259" key="6">
    <source>
        <dbReference type="Pfam" id="PF02826"/>
    </source>
</evidence>
<dbReference type="RefSeq" id="WP_109250776.1">
    <property type="nucleotide sequence ID" value="NZ_QCXQ01000005.1"/>
</dbReference>
<keyword evidence="2 4" id="KW-0560">Oxidoreductase</keyword>
<comment type="caution">
    <text evidence="7">The sequence shown here is derived from an EMBL/GenBank/DDBJ whole genome shotgun (WGS) entry which is preliminary data.</text>
</comment>
<dbReference type="InterPro" id="IPR050857">
    <property type="entry name" value="D-2-hydroxyacid_DH"/>
</dbReference>
<dbReference type="AlphaFoldDB" id="A0A2V1MZX4"/>
<dbReference type="EMBL" id="QCXQ01000005">
    <property type="protein sequence ID" value="PWF99675.1"/>
    <property type="molecule type" value="Genomic_DNA"/>
</dbReference>
<dbReference type="PROSITE" id="PS00671">
    <property type="entry name" value="D_2_HYDROXYACID_DH_3"/>
    <property type="match status" value="1"/>
</dbReference>
<evidence type="ECO:0000313" key="7">
    <source>
        <dbReference type="EMBL" id="PWF99675.1"/>
    </source>
</evidence>
<evidence type="ECO:0000256" key="4">
    <source>
        <dbReference type="RuleBase" id="RU003719"/>
    </source>
</evidence>
<keyword evidence="8" id="KW-1185">Reference proteome</keyword>